<dbReference type="OrthoDB" id="4857897at2759"/>
<protein>
    <submittedName>
        <fullName evidence="2">Uncharacterized protein</fullName>
    </submittedName>
</protein>
<accession>A0A162IAT2</accession>
<evidence type="ECO:0000256" key="1">
    <source>
        <dbReference type="SAM" id="MobiDB-lite"/>
    </source>
</evidence>
<comment type="caution">
    <text evidence="2">The sequence shown here is derived from an EMBL/GenBank/DDBJ whole genome shotgun (WGS) entry which is preliminary data.</text>
</comment>
<keyword evidence="3" id="KW-1185">Reference proteome</keyword>
<dbReference type="EMBL" id="AZGY01000020">
    <property type="protein sequence ID" value="KZZ90873.1"/>
    <property type="molecule type" value="Genomic_DNA"/>
</dbReference>
<sequence>MTLQWRRHPYPTEKSPMEGTTAQHEDEWLHAAFTDPIFIHPIGYRDVTEVIKLELLQEIFWTALGDWVEARQEILPSGEVLGGWSRADMYGMMDWYRLCFSMTSRYEDAVAAHADGIWRTVILTSPWWNWPEFTHLFSETVLDAQGVPLLNADGRMRREMRDPYDDKLEDEFMDLWERVANSRPLQKRPNGQVMLPLYRKGPDGEESADAADESAGVSENGSTSTSRSVTPEAEASR</sequence>
<name>A0A162IAT2_9HYPO</name>
<evidence type="ECO:0000313" key="3">
    <source>
        <dbReference type="Proteomes" id="UP000078544"/>
    </source>
</evidence>
<feature type="compositionally biased region" description="Polar residues" evidence="1">
    <location>
        <begin position="220"/>
        <end position="229"/>
    </location>
</feature>
<gene>
    <name evidence="2" type="ORF">AAL_07099</name>
</gene>
<dbReference type="AlphaFoldDB" id="A0A162IAT2"/>
<feature type="region of interest" description="Disordered" evidence="1">
    <location>
        <begin position="187"/>
        <end position="237"/>
    </location>
</feature>
<organism evidence="2 3">
    <name type="scientific">Moelleriella libera RCEF 2490</name>
    <dbReference type="NCBI Taxonomy" id="1081109"/>
    <lineage>
        <taxon>Eukaryota</taxon>
        <taxon>Fungi</taxon>
        <taxon>Dikarya</taxon>
        <taxon>Ascomycota</taxon>
        <taxon>Pezizomycotina</taxon>
        <taxon>Sordariomycetes</taxon>
        <taxon>Hypocreomycetidae</taxon>
        <taxon>Hypocreales</taxon>
        <taxon>Clavicipitaceae</taxon>
        <taxon>Moelleriella</taxon>
    </lineage>
</organism>
<reference evidence="2 3" key="1">
    <citation type="journal article" date="2016" name="Genome Biol. Evol.">
        <title>Divergent and convergent evolution of fungal pathogenicity.</title>
        <authorList>
            <person name="Shang Y."/>
            <person name="Xiao G."/>
            <person name="Zheng P."/>
            <person name="Cen K."/>
            <person name="Zhan S."/>
            <person name="Wang C."/>
        </authorList>
    </citation>
    <scope>NUCLEOTIDE SEQUENCE [LARGE SCALE GENOMIC DNA]</scope>
    <source>
        <strain evidence="2 3">RCEF 2490</strain>
    </source>
</reference>
<proteinExistence type="predicted"/>
<evidence type="ECO:0000313" key="2">
    <source>
        <dbReference type="EMBL" id="KZZ90873.1"/>
    </source>
</evidence>
<dbReference type="Proteomes" id="UP000078544">
    <property type="component" value="Unassembled WGS sequence"/>
</dbReference>